<dbReference type="Proteomes" id="UP000501690">
    <property type="component" value="Linkage Group LG3"/>
</dbReference>
<proteinExistence type="predicted"/>
<reference evidence="2 3" key="1">
    <citation type="submission" date="2019-04" db="EMBL/GenBank/DDBJ databases">
        <title>An improved genome assembly and genetic linkage map for asparagus bean, Vigna unguiculata ssp. sesquipedialis.</title>
        <authorList>
            <person name="Xia Q."/>
            <person name="Zhang R."/>
            <person name="Dong Y."/>
        </authorList>
    </citation>
    <scope>NUCLEOTIDE SEQUENCE [LARGE SCALE GENOMIC DNA]</scope>
    <source>
        <tissue evidence="2">Leaf</tissue>
    </source>
</reference>
<protein>
    <submittedName>
        <fullName evidence="2">Uncharacterized protein</fullName>
    </submittedName>
</protein>
<evidence type="ECO:0000313" key="2">
    <source>
        <dbReference type="EMBL" id="QCD86870.1"/>
    </source>
</evidence>
<organism evidence="2 3">
    <name type="scientific">Vigna unguiculata</name>
    <name type="common">Cowpea</name>
    <dbReference type="NCBI Taxonomy" id="3917"/>
    <lineage>
        <taxon>Eukaryota</taxon>
        <taxon>Viridiplantae</taxon>
        <taxon>Streptophyta</taxon>
        <taxon>Embryophyta</taxon>
        <taxon>Tracheophyta</taxon>
        <taxon>Spermatophyta</taxon>
        <taxon>Magnoliopsida</taxon>
        <taxon>eudicotyledons</taxon>
        <taxon>Gunneridae</taxon>
        <taxon>Pentapetalae</taxon>
        <taxon>rosids</taxon>
        <taxon>fabids</taxon>
        <taxon>Fabales</taxon>
        <taxon>Fabaceae</taxon>
        <taxon>Papilionoideae</taxon>
        <taxon>50 kb inversion clade</taxon>
        <taxon>NPAAA clade</taxon>
        <taxon>indigoferoid/millettioid clade</taxon>
        <taxon>Phaseoleae</taxon>
        <taxon>Vigna</taxon>
    </lineage>
</organism>
<feature type="region of interest" description="Disordered" evidence="1">
    <location>
        <begin position="1"/>
        <end position="65"/>
    </location>
</feature>
<sequence length="116" mass="11795">MILPAHGTAAPDPSNASLSIKTTHQKAPTTTIPAWLGPHAARRNCSKPPGSTSSPPGVRALPAPLSDHHRLPEHVVSPSATQGITLPYLGYRLAVFSGPPGAIPVAPATGFGTQSG</sequence>
<keyword evidence="3" id="KW-1185">Reference proteome</keyword>
<accession>A0A4D6LEG4</accession>
<name>A0A4D6LEG4_VIGUN</name>
<evidence type="ECO:0000313" key="3">
    <source>
        <dbReference type="Proteomes" id="UP000501690"/>
    </source>
</evidence>
<gene>
    <name evidence="2" type="ORF">DEO72_LG3g1398</name>
</gene>
<evidence type="ECO:0000256" key="1">
    <source>
        <dbReference type="SAM" id="MobiDB-lite"/>
    </source>
</evidence>
<dbReference type="EMBL" id="CP039347">
    <property type="protein sequence ID" value="QCD86870.1"/>
    <property type="molecule type" value="Genomic_DNA"/>
</dbReference>
<dbReference type="AlphaFoldDB" id="A0A4D6LEG4"/>
<feature type="compositionally biased region" description="Low complexity" evidence="1">
    <location>
        <begin position="46"/>
        <end position="57"/>
    </location>
</feature>
<feature type="compositionally biased region" description="Polar residues" evidence="1">
    <location>
        <begin position="14"/>
        <end position="32"/>
    </location>
</feature>